<dbReference type="InterPro" id="IPR011990">
    <property type="entry name" value="TPR-like_helical_dom_sf"/>
</dbReference>
<dbReference type="EMBL" id="CP056041">
    <property type="protein sequence ID" value="QKZ20340.1"/>
    <property type="molecule type" value="Genomic_DNA"/>
</dbReference>
<dbReference type="RefSeq" id="WP_176576400.1">
    <property type="nucleotide sequence ID" value="NZ_CBDRGH010000036.1"/>
</dbReference>
<keyword evidence="2" id="KW-1185">Reference proteome</keyword>
<proteinExistence type="predicted"/>
<dbReference type="SUPFAM" id="SSF48452">
    <property type="entry name" value="TPR-like"/>
    <property type="match status" value="1"/>
</dbReference>
<reference evidence="1 2" key="1">
    <citation type="submission" date="2020-06" db="EMBL/GenBank/DDBJ databases">
        <title>Genome mining for natural products.</title>
        <authorList>
            <person name="Zhang B."/>
            <person name="Shi J."/>
            <person name="Ge H."/>
        </authorList>
    </citation>
    <scope>NUCLEOTIDE SEQUENCE [LARGE SCALE GENOMIC DNA]</scope>
    <source>
        <strain evidence="1 2">NA02069</strain>
    </source>
</reference>
<dbReference type="Gene3D" id="1.25.40.10">
    <property type="entry name" value="Tetratricopeptide repeat domain"/>
    <property type="match status" value="1"/>
</dbReference>
<name>A0A7H8TE72_STRCX</name>
<dbReference type="AlphaFoldDB" id="A0A7H8TE72"/>
<evidence type="ECO:0000313" key="2">
    <source>
        <dbReference type="Proteomes" id="UP000509418"/>
    </source>
</evidence>
<dbReference type="Proteomes" id="UP000509418">
    <property type="component" value="Chromosome"/>
</dbReference>
<accession>A0A7H8TE72</accession>
<sequence>MPEPIDHDKIEVDPEQFPKAHGDVLIDLGRQRLQSGDPASAKALFRQAADRSSTAGRLEMVRLGLREGDLDGVRAVIREAADAGDLDVLEGVARLARASRDGEFPEGAECLSLVLGCLRP</sequence>
<gene>
    <name evidence="1" type="ORF">HUT05_25110</name>
</gene>
<organism evidence="1 2">
    <name type="scientific">Streptomyces chartreusis</name>
    <dbReference type="NCBI Taxonomy" id="1969"/>
    <lineage>
        <taxon>Bacteria</taxon>
        <taxon>Bacillati</taxon>
        <taxon>Actinomycetota</taxon>
        <taxon>Actinomycetes</taxon>
        <taxon>Kitasatosporales</taxon>
        <taxon>Streptomycetaceae</taxon>
        <taxon>Streptomyces</taxon>
    </lineage>
</organism>
<protein>
    <recommendedName>
        <fullName evidence="3">Tetratricopeptide repeat protein</fullName>
    </recommendedName>
</protein>
<evidence type="ECO:0000313" key="1">
    <source>
        <dbReference type="EMBL" id="QKZ20340.1"/>
    </source>
</evidence>
<evidence type="ECO:0008006" key="3">
    <source>
        <dbReference type="Google" id="ProtNLM"/>
    </source>
</evidence>